<name>A0A0A2MS20_9FLAO</name>
<organism evidence="1 2">
    <name type="scientific">Flavobacterium subsaxonicum WB 4.1-42 = DSM 21790</name>
    <dbReference type="NCBI Taxonomy" id="1121898"/>
    <lineage>
        <taxon>Bacteria</taxon>
        <taxon>Pseudomonadati</taxon>
        <taxon>Bacteroidota</taxon>
        <taxon>Flavobacteriia</taxon>
        <taxon>Flavobacteriales</taxon>
        <taxon>Flavobacteriaceae</taxon>
        <taxon>Flavobacterium</taxon>
    </lineage>
</organism>
<reference evidence="1 2" key="1">
    <citation type="submission" date="2013-09" db="EMBL/GenBank/DDBJ databases">
        <authorList>
            <person name="Zeng Z."/>
            <person name="Chen C."/>
        </authorList>
    </citation>
    <scope>NUCLEOTIDE SEQUENCE [LARGE SCALE GENOMIC DNA]</scope>
    <source>
        <strain evidence="1 2">WB 4.1-42</strain>
    </source>
</reference>
<evidence type="ECO:0008006" key="3">
    <source>
        <dbReference type="Google" id="ProtNLM"/>
    </source>
</evidence>
<dbReference type="eggNOG" id="COG5276">
    <property type="taxonomic scope" value="Bacteria"/>
</dbReference>
<gene>
    <name evidence="1" type="ORF">Q766_05605</name>
</gene>
<evidence type="ECO:0000313" key="1">
    <source>
        <dbReference type="EMBL" id="KGO94391.1"/>
    </source>
</evidence>
<sequence>MKKIYTLCLLVVLAIAGCSDDSDSGTSNAADGKGGSLAIFALKGDYLYSVDNATLNVFSLIEASGPVKVNDIDIGFNIETLFADGDYLYVGSQNGMYLYSIANPENPQLLSRAEHFTSCDPVVANTTHAFVTLHSNTFCGNNLNVLHVYNIADKSHPQLIHTRNLVQPKGLGLYGSHYLIVCDDEIKIFDIANPAEPVLAASINKQCNDVIINGNTLFAIGNTAVYNYTLNPDAIGSATLNSQVDF</sequence>
<dbReference type="STRING" id="1121898.GCA_000422725_01447"/>
<proteinExistence type="predicted"/>
<dbReference type="InterPro" id="IPR011044">
    <property type="entry name" value="Quino_amine_DH_bsu"/>
</dbReference>
<dbReference type="SUPFAM" id="SSF50969">
    <property type="entry name" value="YVTN repeat-like/Quinoprotein amine dehydrogenase"/>
    <property type="match status" value="1"/>
</dbReference>
<dbReference type="Proteomes" id="UP000030111">
    <property type="component" value="Unassembled WGS sequence"/>
</dbReference>
<dbReference type="InterPro" id="IPR013211">
    <property type="entry name" value="LVIVD"/>
</dbReference>
<accession>A0A0A2MS20</accession>
<dbReference type="PROSITE" id="PS51257">
    <property type="entry name" value="PROKAR_LIPOPROTEIN"/>
    <property type="match status" value="1"/>
</dbReference>
<dbReference type="OrthoDB" id="1521841at2"/>
<dbReference type="RefSeq" id="WP_026990327.1">
    <property type="nucleotide sequence ID" value="NZ_AUGP01000017.1"/>
</dbReference>
<protein>
    <recommendedName>
        <fullName evidence="3">LVIVD repeat-containing protein</fullName>
    </recommendedName>
</protein>
<dbReference type="AlphaFoldDB" id="A0A0A2MS20"/>
<evidence type="ECO:0000313" key="2">
    <source>
        <dbReference type="Proteomes" id="UP000030111"/>
    </source>
</evidence>
<dbReference type="Pfam" id="PF08309">
    <property type="entry name" value="LVIVD"/>
    <property type="match status" value="2"/>
</dbReference>
<dbReference type="EMBL" id="JRLY01000002">
    <property type="protein sequence ID" value="KGO94391.1"/>
    <property type="molecule type" value="Genomic_DNA"/>
</dbReference>
<comment type="caution">
    <text evidence="1">The sequence shown here is derived from an EMBL/GenBank/DDBJ whole genome shotgun (WGS) entry which is preliminary data.</text>
</comment>
<keyword evidence="2" id="KW-1185">Reference proteome</keyword>